<protein>
    <submittedName>
        <fullName evidence="2">M16 family metallopeptidase</fullName>
    </submittedName>
</protein>
<organism evidence="2 3">
    <name type="scientific">Paradesertivirga mongoliensis</name>
    <dbReference type="NCBI Taxonomy" id="2100740"/>
    <lineage>
        <taxon>Bacteria</taxon>
        <taxon>Pseudomonadati</taxon>
        <taxon>Bacteroidota</taxon>
        <taxon>Sphingobacteriia</taxon>
        <taxon>Sphingobacteriales</taxon>
        <taxon>Sphingobacteriaceae</taxon>
        <taxon>Paradesertivirga</taxon>
    </lineage>
</organism>
<proteinExistence type="predicted"/>
<reference evidence="3" key="1">
    <citation type="journal article" date="2019" name="Int. J. Syst. Evol. Microbiol.">
        <title>The Global Catalogue of Microorganisms (GCM) 10K type strain sequencing project: providing services to taxonomists for standard genome sequencing and annotation.</title>
        <authorList>
            <consortium name="The Broad Institute Genomics Platform"/>
            <consortium name="The Broad Institute Genome Sequencing Center for Infectious Disease"/>
            <person name="Wu L."/>
            <person name="Ma J."/>
        </authorList>
    </citation>
    <scope>NUCLEOTIDE SEQUENCE [LARGE SCALE GENOMIC DNA]</scope>
    <source>
        <strain evidence="3">KCTC 42217</strain>
    </source>
</reference>
<dbReference type="PANTHER" id="PTHR11851">
    <property type="entry name" value="METALLOPROTEASE"/>
    <property type="match status" value="1"/>
</dbReference>
<dbReference type="Pfam" id="PF05193">
    <property type="entry name" value="Peptidase_M16_C"/>
    <property type="match status" value="1"/>
</dbReference>
<accession>A0ABW4ZNP9</accession>
<name>A0ABW4ZNP9_9SPHI</name>
<evidence type="ECO:0000313" key="2">
    <source>
        <dbReference type="EMBL" id="MFD2163565.1"/>
    </source>
</evidence>
<gene>
    <name evidence="2" type="ORF">ACFSJU_14240</name>
</gene>
<dbReference type="SUPFAM" id="SSF63411">
    <property type="entry name" value="LuxS/MPP-like metallohydrolase"/>
    <property type="match status" value="2"/>
</dbReference>
<dbReference type="PANTHER" id="PTHR11851:SF224">
    <property type="entry name" value="PROCESSING PROTEASE"/>
    <property type="match status" value="1"/>
</dbReference>
<dbReference type="EMBL" id="JBHUHZ010000002">
    <property type="protein sequence ID" value="MFD2163565.1"/>
    <property type="molecule type" value="Genomic_DNA"/>
</dbReference>
<dbReference type="Proteomes" id="UP001597387">
    <property type="component" value="Unassembled WGS sequence"/>
</dbReference>
<comment type="caution">
    <text evidence="2">The sequence shown here is derived from an EMBL/GenBank/DDBJ whole genome shotgun (WGS) entry which is preliminary data.</text>
</comment>
<dbReference type="InterPro" id="IPR050361">
    <property type="entry name" value="MPP/UQCRC_Complex"/>
</dbReference>
<feature type="domain" description="Peptidase M16 C-terminal" evidence="1">
    <location>
        <begin position="181"/>
        <end position="355"/>
    </location>
</feature>
<evidence type="ECO:0000259" key="1">
    <source>
        <dbReference type="Pfam" id="PF05193"/>
    </source>
</evidence>
<dbReference type="RefSeq" id="WP_255900671.1">
    <property type="nucleotide sequence ID" value="NZ_JAFMZO010000002.1"/>
</dbReference>
<dbReference type="InterPro" id="IPR007863">
    <property type="entry name" value="Peptidase_M16_C"/>
</dbReference>
<dbReference type="Gene3D" id="3.30.830.10">
    <property type="entry name" value="Metalloenzyme, LuxS/M16 peptidase-like"/>
    <property type="match status" value="2"/>
</dbReference>
<dbReference type="InterPro" id="IPR011249">
    <property type="entry name" value="Metalloenz_LuxS/M16"/>
</dbReference>
<keyword evidence="3" id="KW-1185">Reference proteome</keyword>
<evidence type="ECO:0000313" key="3">
    <source>
        <dbReference type="Proteomes" id="UP001597387"/>
    </source>
</evidence>
<sequence>MLNRTLAPVFKQVEKIQLIKAEPHVLDNNIELYVINGGEQELIRIELIFKNVNWNSAKPLQAYAVNTMLVEGTSKLSAREIAEKIDYYGAFLQLDYNYDYSTVTLFTLTKHLESTLSVVKAVVTDSIFAESELQTFKTNQKQKLLVNLEKNDFLGRRLFSHALFGDTIYGYKTESFDYDKLDRVQLLEYFKSAYQPSNCAIIASGKITDNTIKLLNSCFGSDWDHGPAFTANTFSFNADKGFEHYLERPEALQSAIRLGRVSVNRQHPDFPGLQVLNTVLGGYFSSRLMANIREDKGYTYGIGSAVVSLQNAGYFVIGSEVGAHVCSAAIAEIEKEIKILQTQLIGKEELELVRNYMMGSLLGSLENALSHGDKFKNIFFSGLTYEYYEQYIKVVRNITAEELQQLAIRYLDFSDLQKIIVGKK</sequence>